<sequence>MSNWLTPISETAKSTLNIIKSIGPLLISQSNFASEAYARHLLRLASVEAAKELVNQEIDIYSKAKEQLIQRYIDADQVERIRIKRDLEDIESNVRSLNIAATAMNYLSLEQNSAEKVSDSQETSSLDQKEISPHWLDKFNELSRSRNEDWRANLLSCALAVESRRPGTVSPRALWLLGTLEEPIFKAFATILDLSSFIGSGLMIPDSEVTLLQKPVPNCELGDTVSIGRLVYLLSDIGVLAESLTTQRSFPQGSKFSVKYHSFHYCIECLSNPLTVEGVILTPLGSSLASFYSRNFNPLGAEIFQAWINSLDRNHFLVTKL</sequence>
<name>A0AAN1QLQ2_SYNEL</name>
<dbReference type="EMBL" id="CP030139">
    <property type="protein sequence ID" value="AZB71665.1"/>
    <property type="molecule type" value="Genomic_DNA"/>
</dbReference>
<organism evidence="1 2">
    <name type="scientific">Synechococcus elongatus PCC 11801</name>
    <dbReference type="NCBI Taxonomy" id="2219813"/>
    <lineage>
        <taxon>Bacteria</taxon>
        <taxon>Bacillati</taxon>
        <taxon>Cyanobacteriota</taxon>
        <taxon>Cyanophyceae</taxon>
        <taxon>Synechococcales</taxon>
        <taxon>Synechococcaceae</taxon>
        <taxon>Synechococcus</taxon>
    </lineage>
</organism>
<protein>
    <submittedName>
        <fullName evidence="1">DUF2806 domain-containing protein</fullName>
    </submittedName>
</protein>
<evidence type="ECO:0000313" key="2">
    <source>
        <dbReference type="Proteomes" id="UP000267249"/>
    </source>
</evidence>
<dbReference type="Proteomes" id="UP000267249">
    <property type="component" value="Chromosome"/>
</dbReference>
<dbReference type="AlphaFoldDB" id="A0AAN1QLQ2"/>
<reference evidence="1 2" key="1">
    <citation type="journal article" date="2018" name="Sci. Rep.">
        <title>Genome Features and Biochemical Characteristics of a Robust, Fast Growing and Naturally Transformable Cyanobacterium Synechococcus elongatus PCC 11801 Isolated from India.</title>
        <authorList>
            <person name="Jaiswal D."/>
            <person name="Sengupta A."/>
            <person name="Sohoni S."/>
            <person name="Sengupta S."/>
            <person name="Phadnavis A.G."/>
            <person name="Pakrasi H.B."/>
            <person name="Wangikar P.P."/>
        </authorList>
    </citation>
    <scope>NUCLEOTIDE SEQUENCE [LARGE SCALE GENOMIC DNA]</scope>
    <source>
        <strain evidence="1 2">PCC 11801</strain>
    </source>
</reference>
<proteinExistence type="predicted"/>
<gene>
    <name evidence="1" type="ORF">DOP62_02070</name>
</gene>
<evidence type="ECO:0000313" key="1">
    <source>
        <dbReference type="EMBL" id="AZB71665.1"/>
    </source>
</evidence>
<accession>A0AAN1QLQ2</accession>
<dbReference type="RefSeq" id="WP_208675153.1">
    <property type="nucleotide sequence ID" value="NZ_CP030139.2"/>
</dbReference>